<protein>
    <submittedName>
        <fullName evidence="1">Uncharacterized protein</fullName>
    </submittedName>
</protein>
<dbReference type="AlphaFoldDB" id="A0A9D4ER01"/>
<reference evidence="1" key="1">
    <citation type="journal article" date="2019" name="bioRxiv">
        <title>The Genome of the Zebra Mussel, Dreissena polymorpha: A Resource for Invasive Species Research.</title>
        <authorList>
            <person name="McCartney M.A."/>
            <person name="Auch B."/>
            <person name="Kono T."/>
            <person name="Mallez S."/>
            <person name="Zhang Y."/>
            <person name="Obille A."/>
            <person name="Becker A."/>
            <person name="Abrahante J.E."/>
            <person name="Garbe J."/>
            <person name="Badalamenti J.P."/>
            <person name="Herman A."/>
            <person name="Mangelson H."/>
            <person name="Liachko I."/>
            <person name="Sullivan S."/>
            <person name="Sone E.D."/>
            <person name="Koren S."/>
            <person name="Silverstein K.A.T."/>
            <person name="Beckman K.B."/>
            <person name="Gohl D.M."/>
        </authorList>
    </citation>
    <scope>NUCLEOTIDE SEQUENCE</scope>
    <source>
        <strain evidence="1">Duluth1</strain>
        <tissue evidence="1">Whole animal</tissue>
    </source>
</reference>
<reference evidence="1" key="2">
    <citation type="submission" date="2020-11" db="EMBL/GenBank/DDBJ databases">
        <authorList>
            <person name="McCartney M.A."/>
            <person name="Auch B."/>
            <person name="Kono T."/>
            <person name="Mallez S."/>
            <person name="Becker A."/>
            <person name="Gohl D.M."/>
            <person name="Silverstein K.A.T."/>
            <person name="Koren S."/>
            <person name="Bechman K.B."/>
            <person name="Herman A."/>
            <person name="Abrahante J.E."/>
            <person name="Garbe J."/>
        </authorList>
    </citation>
    <scope>NUCLEOTIDE SEQUENCE</scope>
    <source>
        <strain evidence="1">Duluth1</strain>
        <tissue evidence="1">Whole animal</tissue>
    </source>
</reference>
<accession>A0A9D4ER01</accession>
<proteinExistence type="predicted"/>
<evidence type="ECO:0000313" key="2">
    <source>
        <dbReference type="Proteomes" id="UP000828390"/>
    </source>
</evidence>
<gene>
    <name evidence="1" type="ORF">DPMN_162719</name>
</gene>
<dbReference type="Proteomes" id="UP000828390">
    <property type="component" value="Unassembled WGS sequence"/>
</dbReference>
<comment type="caution">
    <text evidence="1">The sequence shown here is derived from an EMBL/GenBank/DDBJ whole genome shotgun (WGS) entry which is preliminary data.</text>
</comment>
<evidence type="ECO:0000313" key="1">
    <source>
        <dbReference type="EMBL" id="KAH3784752.1"/>
    </source>
</evidence>
<keyword evidence="2" id="KW-1185">Reference proteome</keyword>
<organism evidence="1 2">
    <name type="scientific">Dreissena polymorpha</name>
    <name type="common">Zebra mussel</name>
    <name type="synonym">Mytilus polymorpha</name>
    <dbReference type="NCBI Taxonomy" id="45954"/>
    <lineage>
        <taxon>Eukaryota</taxon>
        <taxon>Metazoa</taxon>
        <taxon>Spiralia</taxon>
        <taxon>Lophotrochozoa</taxon>
        <taxon>Mollusca</taxon>
        <taxon>Bivalvia</taxon>
        <taxon>Autobranchia</taxon>
        <taxon>Heteroconchia</taxon>
        <taxon>Euheterodonta</taxon>
        <taxon>Imparidentia</taxon>
        <taxon>Neoheterodontei</taxon>
        <taxon>Myida</taxon>
        <taxon>Dreissenoidea</taxon>
        <taxon>Dreissenidae</taxon>
        <taxon>Dreissena</taxon>
    </lineage>
</organism>
<sequence>MKEPNKKDVNGFFCFLSMGYQTYQEILTRNGDRSKPKQPHYENPCQLELSWQLRYLTLDSNHSLMYGLVYNTDSNIIIRSAMRYLQSLLMN</sequence>
<dbReference type="EMBL" id="JAIWYP010000008">
    <property type="protein sequence ID" value="KAH3784752.1"/>
    <property type="molecule type" value="Genomic_DNA"/>
</dbReference>
<name>A0A9D4ER01_DREPO</name>